<accession>A0ABQ2VEH0</accession>
<evidence type="ECO:0000313" key="4">
    <source>
        <dbReference type="Proteomes" id="UP000654471"/>
    </source>
</evidence>
<reference evidence="4" key="1">
    <citation type="journal article" date="2019" name="Int. J. Syst. Evol. Microbiol.">
        <title>The Global Catalogue of Microorganisms (GCM) 10K type strain sequencing project: providing services to taxonomists for standard genome sequencing and annotation.</title>
        <authorList>
            <consortium name="The Broad Institute Genomics Platform"/>
            <consortium name="The Broad Institute Genome Sequencing Center for Infectious Disease"/>
            <person name="Wu L."/>
            <person name="Ma J."/>
        </authorList>
    </citation>
    <scope>NUCLEOTIDE SEQUENCE [LARGE SCALE GENOMIC DNA]</scope>
    <source>
        <strain evidence="4">JCM 3399</strain>
    </source>
</reference>
<feature type="compositionally biased region" description="Basic residues" evidence="1">
    <location>
        <begin position="166"/>
        <end position="177"/>
    </location>
</feature>
<proteinExistence type="predicted"/>
<comment type="caution">
    <text evidence="3">The sequence shown here is derived from an EMBL/GenBank/DDBJ whole genome shotgun (WGS) entry which is preliminary data.</text>
</comment>
<keyword evidence="4" id="KW-1185">Reference proteome</keyword>
<evidence type="ECO:0000259" key="2">
    <source>
        <dbReference type="Pfam" id="PF17648"/>
    </source>
</evidence>
<name>A0ABQ2VEH0_9ACTN</name>
<dbReference type="RefSeq" id="WP_308427705.1">
    <property type="nucleotide sequence ID" value="NZ_BMRP01000022.1"/>
</dbReference>
<evidence type="ECO:0000313" key="3">
    <source>
        <dbReference type="EMBL" id="GGU82319.1"/>
    </source>
</evidence>
<protein>
    <recommendedName>
        <fullName evidence="2">Luciferase domain-containing protein</fullName>
    </recommendedName>
</protein>
<evidence type="ECO:0000256" key="1">
    <source>
        <dbReference type="SAM" id="MobiDB-lite"/>
    </source>
</evidence>
<feature type="region of interest" description="Disordered" evidence="1">
    <location>
        <begin position="143"/>
        <end position="190"/>
    </location>
</feature>
<dbReference type="Proteomes" id="UP000654471">
    <property type="component" value="Unassembled WGS sequence"/>
</dbReference>
<gene>
    <name evidence="3" type="ORF">GCM10010211_55380</name>
</gene>
<dbReference type="InterPro" id="IPR040841">
    <property type="entry name" value="Luciferase_dom"/>
</dbReference>
<dbReference type="Pfam" id="PF17648">
    <property type="entry name" value="Luciferase"/>
    <property type="match status" value="1"/>
</dbReference>
<sequence length="190" mass="20278">MEGRRQAPHSFARCTHCPARFRVPCAAALCPCIGIGQPEAMNLVELANARLADWPALSQGRARCGAQQCLCAGAQEIVHFHGGNEADVHMTHSMIDRLRPALEKSSALKLPTASGWITVRLESVSDIDLLATLVSAALLATGSRSGPAGAVRADPCPRGSGEAPRRRPGWRSRRPMRWCRPGSAPDGVAE</sequence>
<organism evidence="3 4">
    <name type="scientific">Streptomyces albospinus</name>
    <dbReference type="NCBI Taxonomy" id="285515"/>
    <lineage>
        <taxon>Bacteria</taxon>
        <taxon>Bacillati</taxon>
        <taxon>Actinomycetota</taxon>
        <taxon>Actinomycetes</taxon>
        <taxon>Kitasatosporales</taxon>
        <taxon>Streptomycetaceae</taxon>
        <taxon>Streptomyces</taxon>
    </lineage>
</organism>
<feature type="domain" description="Luciferase" evidence="2">
    <location>
        <begin position="75"/>
        <end position="137"/>
    </location>
</feature>
<dbReference type="EMBL" id="BMRP01000022">
    <property type="protein sequence ID" value="GGU82319.1"/>
    <property type="molecule type" value="Genomic_DNA"/>
</dbReference>